<accession>A0A4C1ZDF5</accession>
<proteinExistence type="predicted"/>
<sequence>MLALQRRGRPPAALDGPPSRYTIGFFRGDRRLWERGPDAPARALVRVTSKQRAPPAPDRASSDERSATSA</sequence>
<name>A0A4C1ZDF5_EUMVA</name>
<feature type="region of interest" description="Disordered" evidence="1">
    <location>
        <begin position="1"/>
        <end position="20"/>
    </location>
</feature>
<organism evidence="2 3">
    <name type="scientific">Eumeta variegata</name>
    <name type="common">Bagworm moth</name>
    <name type="synonym">Eumeta japonica</name>
    <dbReference type="NCBI Taxonomy" id="151549"/>
    <lineage>
        <taxon>Eukaryota</taxon>
        <taxon>Metazoa</taxon>
        <taxon>Ecdysozoa</taxon>
        <taxon>Arthropoda</taxon>
        <taxon>Hexapoda</taxon>
        <taxon>Insecta</taxon>
        <taxon>Pterygota</taxon>
        <taxon>Neoptera</taxon>
        <taxon>Endopterygota</taxon>
        <taxon>Lepidoptera</taxon>
        <taxon>Glossata</taxon>
        <taxon>Ditrysia</taxon>
        <taxon>Tineoidea</taxon>
        <taxon>Psychidae</taxon>
        <taxon>Oiketicinae</taxon>
        <taxon>Eumeta</taxon>
    </lineage>
</organism>
<protein>
    <submittedName>
        <fullName evidence="2">Uncharacterized protein</fullName>
    </submittedName>
</protein>
<dbReference type="EMBL" id="BGZK01001691">
    <property type="protein sequence ID" value="GBP84647.1"/>
    <property type="molecule type" value="Genomic_DNA"/>
</dbReference>
<evidence type="ECO:0000313" key="2">
    <source>
        <dbReference type="EMBL" id="GBP84647.1"/>
    </source>
</evidence>
<feature type="compositionally biased region" description="Basic and acidic residues" evidence="1">
    <location>
        <begin position="60"/>
        <end position="70"/>
    </location>
</feature>
<evidence type="ECO:0000313" key="3">
    <source>
        <dbReference type="Proteomes" id="UP000299102"/>
    </source>
</evidence>
<gene>
    <name evidence="2" type="ORF">EVAR_65573_1</name>
</gene>
<reference evidence="2 3" key="1">
    <citation type="journal article" date="2019" name="Commun. Biol.">
        <title>The bagworm genome reveals a unique fibroin gene that provides high tensile strength.</title>
        <authorList>
            <person name="Kono N."/>
            <person name="Nakamura H."/>
            <person name="Ohtoshi R."/>
            <person name="Tomita M."/>
            <person name="Numata K."/>
            <person name="Arakawa K."/>
        </authorList>
    </citation>
    <scope>NUCLEOTIDE SEQUENCE [LARGE SCALE GENOMIC DNA]</scope>
</reference>
<feature type="region of interest" description="Disordered" evidence="1">
    <location>
        <begin position="43"/>
        <end position="70"/>
    </location>
</feature>
<comment type="caution">
    <text evidence="2">The sequence shown here is derived from an EMBL/GenBank/DDBJ whole genome shotgun (WGS) entry which is preliminary data.</text>
</comment>
<evidence type="ECO:0000256" key="1">
    <source>
        <dbReference type="SAM" id="MobiDB-lite"/>
    </source>
</evidence>
<keyword evidence="3" id="KW-1185">Reference proteome</keyword>
<dbReference type="Proteomes" id="UP000299102">
    <property type="component" value="Unassembled WGS sequence"/>
</dbReference>
<dbReference type="AlphaFoldDB" id="A0A4C1ZDF5"/>